<comment type="caution">
    <text evidence="5">The sequence shown here is derived from an EMBL/GenBank/DDBJ whole genome shotgun (WGS) entry which is preliminary data.</text>
</comment>
<evidence type="ECO:0000313" key="5">
    <source>
        <dbReference type="EMBL" id="CAK1594015.1"/>
    </source>
</evidence>
<evidence type="ECO:0000256" key="1">
    <source>
        <dbReference type="SAM" id="MobiDB-lite"/>
    </source>
</evidence>
<feature type="compositionally biased region" description="Low complexity" evidence="1">
    <location>
        <begin position="154"/>
        <end position="165"/>
    </location>
</feature>
<feature type="transmembrane region" description="Helical" evidence="2">
    <location>
        <begin position="792"/>
        <end position="811"/>
    </location>
</feature>
<dbReference type="AlphaFoldDB" id="A0AAV1LGF8"/>
<keyword evidence="2" id="KW-0472">Membrane</keyword>
<evidence type="ECO:0000256" key="3">
    <source>
        <dbReference type="SAM" id="SignalP"/>
    </source>
</evidence>
<keyword evidence="2" id="KW-0812">Transmembrane</keyword>
<evidence type="ECO:0000313" key="6">
    <source>
        <dbReference type="Proteomes" id="UP001314205"/>
    </source>
</evidence>
<keyword evidence="6" id="KW-1185">Reference proteome</keyword>
<evidence type="ECO:0000256" key="2">
    <source>
        <dbReference type="SAM" id="Phobius"/>
    </source>
</evidence>
<keyword evidence="3" id="KW-0732">Signal</keyword>
<dbReference type="PANTHER" id="PTHR46013:SF7">
    <property type="entry name" value="IG-LIKE DOMAIN-CONTAINING PROTEIN"/>
    <property type="match status" value="1"/>
</dbReference>
<feature type="chain" id="PRO_5044021675" description="Ig-like domain-containing protein" evidence="3">
    <location>
        <begin position="24"/>
        <end position="854"/>
    </location>
</feature>
<keyword evidence="2" id="KW-1133">Transmembrane helix</keyword>
<name>A0AAV1LGF8_9NEOP</name>
<protein>
    <recommendedName>
        <fullName evidence="4">Ig-like domain-containing protein</fullName>
    </recommendedName>
</protein>
<feature type="compositionally biased region" description="Polar residues" evidence="1">
    <location>
        <begin position="121"/>
        <end position="137"/>
    </location>
</feature>
<evidence type="ECO:0000259" key="4">
    <source>
        <dbReference type="PROSITE" id="PS50835"/>
    </source>
</evidence>
<dbReference type="PROSITE" id="PS50835">
    <property type="entry name" value="IG_LIKE"/>
    <property type="match status" value="1"/>
</dbReference>
<reference evidence="5 6" key="1">
    <citation type="submission" date="2023-11" db="EMBL/GenBank/DDBJ databases">
        <authorList>
            <person name="Hedman E."/>
            <person name="Englund M."/>
            <person name="Stromberg M."/>
            <person name="Nyberg Akerstrom W."/>
            <person name="Nylinder S."/>
            <person name="Jareborg N."/>
            <person name="Kallberg Y."/>
            <person name="Kronander E."/>
        </authorList>
    </citation>
    <scope>NUCLEOTIDE SEQUENCE [LARGE SCALE GENOMIC DNA]</scope>
</reference>
<proteinExistence type="predicted"/>
<dbReference type="PANTHER" id="PTHR46013">
    <property type="entry name" value="VASCULAR CELL ADHESION MOLECULE 1"/>
    <property type="match status" value="1"/>
</dbReference>
<dbReference type="InterPro" id="IPR003599">
    <property type="entry name" value="Ig_sub"/>
</dbReference>
<dbReference type="SUPFAM" id="SSF48726">
    <property type="entry name" value="Immunoglobulin"/>
    <property type="match status" value="1"/>
</dbReference>
<feature type="domain" description="Ig-like" evidence="4">
    <location>
        <begin position="568"/>
        <end position="677"/>
    </location>
</feature>
<dbReference type="Proteomes" id="UP001314205">
    <property type="component" value="Unassembled WGS sequence"/>
</dbReference>
<sequence>MRSLGKATLCLFVFAGVIIRSEATRPPALVTSLDVGENWEISVLTLGDNVEGCYLDTPRGETIEFKPVDNSNDKYKLEEDTDFVKCKVTVKNINSNDAGIWTLRSVSDSGYTRSESYEVTVNTGETSTEIPSTLNSEINEESSKEASTTDDAETTGLPNETTETTIETSTVQIEDVTIINMDPGYFVTKIGESHNLKIPEYDFLNSEKCYIVTPDGKQYDVEISQIYGIEVIKDYNVACGVKVHVVSEQMIGDWTLISRGIRYSTEVVERRLPFTIILEETVNALPSEITVKQGNNIYIRLEDSTPFHDTCKLIDPFNNIRTNIEKDSRYVDTCGFIVKNASEKDSGFWHIKYGERTIYKAFVRVTVNAGDDKTDIQSHYTWTLDRPVEELMGPENTVYCRVVDANGNTVFDGFGRCNVTLNRVTVEHAGTWRMFVGLEGRVLTDEHVFEVSVREAAPKPVVSTSVVTDKPLVTLTCSVSSPHAVRSCKFRDPSGRILLANPGVGEDRYTFHGNGASLQSGVQNHECGIQITNPVIRDLGLWRCAMATDAETYYGFLTVLCPWAMQDPEVAATVESEPTLQAENEMVNGLVGETVTMSCSVQSAIRYCYFRASNGTTFSVSPGESTGAIEYAGAGFDAGDCSIRFSSLSVSDSGSWSCRVGFVNPSEAEQHASFEVSIQDTLVVEQKVEDNTLIITGRVHNDRAVEYCRFVRIDGLGFTTENLPEGYRSHSRLSEGRCEIWIPSPSVLELHPWSVAVRIRGQGIELSRQTLHSLQEPQPENENEKTIYRFPITWLMILIIGMSLIMTGILVGPKKNRTWTYARASSIRDSFRRSFSKKIIVEQSVPERNTPMSA</sequence>
<feature type="region of interest" description="Disordered" evidence="1">
    <location>
        <begin position="121"/>
        <end position="165"/>
    </location>
</feature>
<dbReference type="InterPro" id="IPR036179">
    <property type="entry name" value="Ig-like_dom_sf"/>
</dbReference>
<dbReference type="InterPro" id="IPR013783">
    <property type="entry name" value="Ig-like_fold"/>
</dbReference>
<feature type="signal peptide" evidence="3">
    <location>
        <begin position="1"/>
        <end position="23"/>
    </location>
</feature>
<accession>A0AAV1LGF8</accession>
<dbReference type="EMBL" id="CAVLGL010000089">
    <property type="protein sequence ID" value="CAK1594015.1"/>
    <property type="molecule type" value="Genomic_DNA"/>
</dbReference>
<organism evidence="5 6">
    <name type="scientific">Parnassius mnemosyne</name>
    <name type="common">clouded apollo</name>
    <dbReference type="NCBI Taxonomy" id="213953"/>
    <lineage>
        <taxon>Eukaryota</taxon>
        <taxon>Metazoa</taxon>
        <taxon>Ecdysozoa</taxon>
        <taxon>Arthropoda</taxon>
        <taxon>Hexapoda</taxon>
        <taxon>Insecta</taxon>
        <taxon>Pterygota</taxon>
        <taxon>Neoptera</taxon>
        <taxon>Endopterygota</taxon>
        <taxon>Lepidoptera</taxon>
        <taxon>Glossata</taxon>
        <taxon>Ditrysia</taxon>
        <taxon>Papilionoidea</taxon>
        <taxon>Papilionidae</taxon>
        <taxon>Parnassiinae</taxon>
        <taxon>Parnassini</taxon>
        <taxon>Parnassius</taxon>
        <taxon>Driopa</taxon>
    </lineage>
</organism>
<dbReference type="SMART" id="SM00409">
    <property type="entry name" value="IG"/>
    <property type="match status" value="4"/>
</dbReference>
<dbReference type="Gene3D" id="2.60.40.10">
    <property type="entry name" value="Immunoglobulins"/>
    <property type="match status" value="1"/>
</dbReference>
<dbReference type="InterPro" id="IPR007110">
    <property type="entry name" value="Ig-like_dom"/>
</dbReference>
<gene>
    <name evidence="5" type="ORF">PARMNEM_LOCUS13713</name>
</gene>